<dbReference type="InterPro" id="IPR043732">
    <property type="entry name" value="DUF5675"/>
</dbReference>
<gene>
    <name evidence="2" type="ORF">FHS09_002411</name>
</gene>
<protein>
    <recommendedName>
        <fullName evidence="1">DUF5675 domain-containing protein</fullName>
    </recommendedName>
</protein>
<proteinExistence type="predicted"/>
<keyword evidence="3" id="KW-1185">Reference proteome</keyword>
<dbReference type="Proteomes" id="UP000535937">
    <property type="component" value="Unassembled WGS sequence"/>
</dbReference>
<dbReference type="Pfam" id="PF18925">
    <property type="entry name" value="DUF5675"/>
    <property type="match status" value="1"/>
</dbReference>
<dbReference type="RefSeq" id="WP_183460115.1">
    <property type="nucleotide sequence ID" value="NZ_JACHWZ010000010.1"/>
</dbReference>
<comment type="caution">
    <text evidence="2">The sequence shown here is derived from an EMBL/GenBank/DDBJ whole genome shotgun (WGS) entry which is preliminary data.</text>
</comment>
<sequence>MEEGKTFVAWWRVGYLMFWGYTAPGGTSFFEEYDEIYDSANEPYGCSTQYDCWYTNGEWYIYAEATEYTLVYDDFNEYFNSDAVTFGKAQHGSLQDLIDDIEIKMDIEIGGAEIPIVSPDEDILDENDPFWDDLLMRIVLHDVHCVTQPEVCSTEVEDITRVDMYVTRTYEDSYYSGTCKKQLNYTSGEYTVGGSNGLELSGYTLERGGPDSSTPSKAGEACTNNPKRIPEGTYKFSITGANKWQKYKNVPSIDSSSFGRSGILVHNSGGAYGSTGCILVGKTSGETGTFAGDASASSLAALKEIQNALTYSTGGNRKFLFSYGWIWIENNVVKGE</sequence>
<evidence type="ECO:0000259" key="1">
    <source>
        <dbReference type="Pfam" id="PF18925"/>
    </source>
</evidence>
<evidence type="ECO:0000313" key="3">
    <source>
        <dbReference type="Proteomes" id="UP000535937"/>
    </source>
</evidence>
<dbReference type="AlphaFoldDB" id="A0A7W4Z986"/>
<dbReference type="EMBL" id="JACHWZ010000010">
    <property type="protein sequence ID" value="MBB3061573.1"/>
    <property type="molecule type" value="Genomic_DNA"/>
</dbReference>
<organism evidence="2 3">
    <name type="scientific">Microbulbifer rhizosphaerae</name>
    <dbReference type="NCBI Taxonomy" id="1562603"/>
    <lineage>
        <taxon>Bacteria</taxon>
        <taxon>Pseudomonadati</taxon>
        <taxon>Pseudomonadota</taxon>
        <taxon>Gammaproteobacteria</taxon>
        <taxon>Cellvibrionales</taxon>
        <taxon>Microbulbiferaceae</taxon>
        <taxon>Microbulbifer</taxon>
    </lineage>
</organism>
<evidence type="ECO:0000313" key="2">
    <source>
        <dbReference type="EMBL" id="MBB3061573.1"/>
    </source>
</evidence>
<name>A0A7W4Z986_9GAMM</name>
<feature type="domain" description="DUF5675" evidence="1">
    <location>
        <begin position="185"/>
        <end position="304"/>
    </location>
</feature>
<accession>A0A7W4Z986</accession>
<reference evidence="2 3" key="1">
    <citation type="submission" date="2020-08" db="EMBL/GenBank/DDBJ databases">
        <title>Genomic Encyclopedia of Type Strains, Phase III (KMG-III): the genomes of soil and plant-associated and newly described type strains.</title>
        <authorList>
            <person name="Whitman W."/>
        </authorList>
    </citation>
    <scope>NUCLEOTIDE SEQUENCE [LARGE SCALE GENOMIC DNA]</scope>
    <source>
        <strain evidence="2 3">CECT 8799</strain>
    </source>
</reference>